<dbReference type="PANTHER" id="PTHR23513:SF9">
    <property type="entry name" value="ENTEROBACTIN EXPORTER ENTS"/>
    <property type="match status" value="1"/>
</dbReference>
<evidence type="ECO:0000256" key="7">
    <source>
        <dbReference type="SAM" id="Phobius"/>
    </source>
</evidence>
<feature type="transmembrane region" description="Helical" evidence="7">
    <location>
        <begin position="81"/>
        <end position="102"/>
    </location>
</feature>
<sequence length="409" mass="42381">MSLLFDARPLREFPAFRRLWAGSALSSIGSQMTNLAVIAQVYDLTHSSVAVAGLGLILAISMVSLGLFGGSVADAVDRRKLVLITTTGFAIVAALFAVQAFFDFRQLWLLYLLAGVQSVLIAAGAPARRTFLSRLLPPERVSAGVALEQLSFHASMSAGPALAGILIGIGGPQLCYVVDFVSFLGAFYGLTGLDPMPPREGVARPGVAAVVEGLRFIRRTPVLAGAFLADLSATTLGMPIALFPAINAEKFGGAPQTLGVLMASLAIGGFIGSAFSGPAHRIRKQGRAMLWTVAVWGAGIAGFALADTLWLGVLLLATAGAADTISVIFRATAVQLETPDHLRGRVTAVDFVIGAGGPEIGNVRAGAVAAFTTASVSALTGGLATVLGVLVIRLTLPALSRYEAKLEER</sequence>
<keyword evidence="5 7" id="KW-1133">Transmembrane helix</keyword>
<feature type="transmembrane region" description="Helical" evidence="7">
    <location>
        <begin position="367"/>
        <end position="392"/>
    </location>
</feature>
<dbReference type="InterPro" id="IPR036259">
    <property type="entry name" value="MFS_trans_sf"/>
</dbReference>
<evidence type="ECO:0000256" key="2">
    <source>
        <dbReference type="ARBA" id="ARBA00022448"/>
    </source>
</evidence>
<evidence type="ECO:0000313" key="9">
    <source>
        <dbReference type="EMBL" id="SDW54700.1"/>
    </source>
</evidence>
<keyword evidence="10" id="KW-1185">Reference proteome</keyword>
<dbReference type="STRING" id="589385.SAMN05421504_101868"/>
<dbReference type="PROSITE" id="PS50850">
    <property type="entry name" value="MFS"/>
    <property type="match status" value="1"/>
</dbReference>
<gene>
    <name evidence="9" type="ORF">SAMN05421504_101868</name>
</gene>
<dbReference type="RefSeq" id="WP_091286793.1">
    <property type="nucleotide sequence ID" value="NZ_FNON01000001.1"/>
</dbReference>
<feature type="transmembrane region" description="Helical" evidence="7">
    <location>
        <begin position="222"/>
        <end position="246"/>
    </location>
</feature>
<dbReference type="GO" id="GO:0022857">
    <property type="term" value="F:transmembrane transporter activity"/>
    <property type="evidence" value="ECO:0007669"/>
    <property type="project" value="InterPro"/>
</dbReference>
<evidence type="ECO:0000256" key="6">
    <source>
        <dbReference type="ARBA" id="ARBA00023136"/>
    </source>
</evidence>
<dbReference type="InterPro" id="IPR020846">
    <property type="entry name" value="MFS_dom"/>
</dbReference>
<name>A0A1H2UF04_9PSEU</name>
<dbReference type="InterPro" id="IPR010290">
    <property type="entry name" value="TM_effector"/>
</dbReference>
<dbReference type="Pfam" id="PF05977">
    <property type="entry name" value="MFS_3"/>
    <property type="match status" value="1"/>
</dbReference>
<evidence type="ECO:0000256" key="4">
    <source>
        <dbReference type="ARBA" id="ARBA00022692"/>
    </source>
</evidence>
<feature type="transmembrane region" description="Helical" evidence="7">
    <location>
        <begin position="108"/>
        <end position="127"/>
    </location>
</feature>
<evidence type="ECO:0000256" key="3">
    <source>
        <dbReference type="ARBA" id="ARBA00022475"/>
    </source>
</evidence>
<dbReference type="SUPFAM" id="SSF103473">
    <property type="entry name" value="MFS general substrate transporter"/>
    <property type="match status" value="1"/>
</dbReference>
<accession>A0A1H2UF04</accession>
<evidence type="ECO:0000256" key="5">
    <source>
        <dbReference type="ARBA" id="ARBA00022989"/>
    </source>
</evidence>
<dbReference type="AlphaFoldDB" id="A0A1H2UF04"/>
<feature type="transmembrane region" description="Helical" evidence="7">
    <location>
        <begin position="20"/>
        <end position="42"/>
    </location>
</feature>
<feature type="transmembrane region" description="Helical" evidence="7">
    <location>
        <begin position="258"/>
        <end position="276"/>
    </location>
</feature>
<dbReference type="EMBL" id="FNON01000001">
    <property type="protein sequence ID" value="SDW54700.1"/>
    <property type="molecule type" value="Genomic_DNA"/>
</dbReference>
<dbReference type="Gene3D" id="1.20.1250.20">
    <property type="entry name" value="MFS general substrate transporter like domains"/>
    <property type="match status" value="1"/>
</dbReference>
<evidence type="ECO:0000313" key="10">
    <source>
        <dbReference type="Proteomes" id="UP000199515"/>
    </source>
</evidence>
<dbReference type="PANTHER" id="PTHR23513">
    <property type="entry name" value="INTEGRAL MEMBRANE EFFLUX PROTEIN-RELATED"/>
    <property type="match status" value="1"/>
</dbReference>
<keyword evidence="2" id="KW-0813">Transport</keyword>
<dbReference type="OrthoDB" id="5494559at2"/>
<keyword evidence="6 7" id="KW-0472">Membrane</keyword>
<comment type="subcellular location">
    <subcellularLocation>
        <location evidence="1">Cell inner membrane</location>
        <topology evidence="1">Multi-pass membrane protein</topology>
    </subcellularLocation>
</comment>
<evidence type="ECO:0000259" key="8">
    <source>
        <dbReference type="PROSITE" id="PS50850"/>
    </source>
</evidence>
<protein>
    <submittedName>
        <fullName evidence="9">Predicted arabinose efflux permease, MFS family</fullName>
    </submittedName>
</protein>
<feature type="transmembrane region" description="Helical" evidence="7">
    <location>
        <begin position="288"/>
        <end position="306"/>
    </location>
</feature>
<feature type="transmembrane region" description="Helical" evidence="7">
    <location>
        <begin position="48"/>
        <end position="69"/>
    </location>
</feature>
<proteinExistence type="predicted"/>
<keyword evidence="4 7" id="KW-0812">Transmembrane</keyword>
<reference evidence="9 10" key="1">
    <citation type="submission" date="2016-10" db="EMBL/GenBank/DDBJ databases">
        <authorList>
            <person name="de Groot N.N."/>
        </authorList>
    </citation>
    <scope>NUCLEOTIDE SEQUENCE [LARGE SCALE GENOMIC DNA]</scope>
    <source>
        <strain evidence="9 10">CPCC 202699</strain>
    </source>
</reference>
<dbReference type="GO" id="GO:0005886">
    <property type="term" value="C:plasma membrane"/>
    <property type="evidence" value="ECO:0007669"/>
    <property type="project" value="UniProtKB-SubCell"/>
</dbReference>
<dbReference type="CDD" id="cd06173">
    <property type="entry name" value="MFS_MefA_like"/>
    <property type="match status" value="1"/>
</dbReference>
<dbReference type="Proteomes" id="UP000199515">
    <property type="component" value="Unassembled WGS sequence"/>
</dbReference>
<feature type="domain" description="Major facilitator superfamily (MFS) profile" evidence="8">
    <location>
        <begin position="218"/>
        <end position="409"/>
    </location>
</feature>
<keyword evidence="3" id="KW-1003">Cell membrane</keyword>
<evidence type="ECO:0000256" key="1">
    <source>
        <dbReference type="ARBA" id="ARBA00004429"/>
    </source>
</evidence>
<organism evidence="9 10">
    <name type="scientific">Amycolatopsis xylanica</name>
    <dbReference type="NCBI Taxonomy" id="589385"/>
    <lineage>
        <taxon>Bacteria</taxon>
        <taxon>Bacillati</taxon>
        <taxon>Actinomycetota</taxon>
        <taxon>Actinomycetes</taxon>
        <taxon>Pseudonocardiales</taxon>
        <taxon>Pseudonocardiaceae</taxon>
        <taxon>Amycolatopsis</taxon>
    </lineage>
</organism>